<dbReference type="Pfam" id="PF00078">
    <property type="entry name" value="RVT_1"/>
    <property type="match status" value="1"/>
</dbReference>
<keyword evidence="3" id="KW-1185">Reference proteome</keyword>
<proteinExistence type="predicted"/>
<evidence type="ECO:0000313" key="3">
    <source>
        <dbReference type="Proteomes" id="UP000187283"/>
    </source>
</evidence>
<keyword evidence="2" id="KW-0548">Nucleotidyltransferase</keyword>
<dbReference type="PANTHER" id="PTHR47027:SF20">
    <property type="entry name" value="REVERSE TRANSCRIPTASE-LIKE PROTEIN WITH RNA-DIRECTED DNA POLYMERASE DOMAIN"/>
    <property type="match status" value="1"/>
</dbReference>
<dbReference type="SUPFAM" id="SSF56672">
    <property type="entry name" value="DNA/RNA polymerases"/>
    <property type="match status" value="1"/>
</dbReference>
<dbReference type="InterPro" id="IPR000477">
    <property type="entry name" value="RT_dom"/>
</dbReference>
<dbReference type="GO" id="GO:0003964">
    <property type="term" value="F:RNA-directed DNA polymerase activity"/>
    <property type="evidence" value="ECO:0007669"/>
    <property type="project" value="UniProtKB-KW"/>
</dbReference>
<keyword evidence="2" id="KW-0695">RNA-directed DNA polymerase</keyword>
<evidence type="ECO:0000259" key="1">
    <source>
        <dbReference type="PROSITE" id="PS50878"/>
    </source>
</evidence>
<dbReference type="PROSITE" id="PS50878">
    <property type="entry name" value="RT_POL"/>
    <property type="match status" value="1"/>
</dbReference>
<dbReference type="EMBL" id="LSSN01001927">
    <property type="protein sequence ID" value="OMJ17808.1"/>
    <property type="molecule type" value="Genomic_DNA"/>
</dbReference>
<dbReference type="OrthoDB" id="5534248at2759"/>
<dbReference type="PANTHER" id="PTHR47027">
    <property type="entry name" value="REVERSE TRANSCRIPTASE DOMAIN-CONTAINING PROTEIN"/>
    <property type="match status" value="1"/>
</dbReference>
<organism evidence="2 3">
    <name type="scientific">Smittium culicis</name>
    <dbReference type="NCBI Taxonomy" id="133412"/>
    <lineage>
        <taxon>Eukaryota</taxon>
        <taxon>Fungi</taxon>
        <taxon>Fungi incertae sedis</taxon>
        <taxon>Zoopagomycota</taxon>
        <taxon>Kickxellomycotina</taxon>
        <taxon>Harpellomycetes</taxon>
        <taxon>Harpellales</taxon>
        <taxon>Legeriomycetaceae</taxon>
        <taxon>Smittium</taxon>
    </lineage>
</organism>
<name>A0A1R1XT65_9FUNG</name>
<protein>
    <submittedName>
        <fullName evidence="2">RNA-directed DNA polymerase from mobile element jockey</fullName>
    </submittedName>
</protein>
<keyword evidence="2" id="KW-0808">Transferase</keyword>
<feature type="domain" description="Reverse transcriptase" evidence="1">
    <location>
        <begin position="136"/>
        <end position="404"/>
    </location>
</feature>
<comment type="caution">
    <text evidence="2">The sequence shown here is derived from an EMBL/GenBank/DDBJ whole genome shotgun (WGS) entry which is preliminary data.</text>
</comment>
<dbReference type="AlphaFoldDB" id="A0A1R1XT65"/>
<gene>
    <name evidence="2" type="ORF">AYI70_g5735</name>
</gene>
<dbReference type="STRING" id="133412.A0A1R1XT65"/>
<reference evidence="2 3" key="1">
    <citation type="submission" date="2017-01" db="EMBL/GenBank/DDBJ databases">
        <authorList>
            <person name="Mah S.A."/>
            <person name="Swanson W.J."/>
            <person name="Moy G.W."/>
            <person name="Vacquier V.D."/>
        </authorList>
    </citation>
    <scope>NUCLEOTIDE SEQUENCE [LARGE SCALE GENOMIC DNA]</scope>
    <source>
        <strain evidence="2 3">GSMNP</strain>
    </source>
</reference>
<dbReference type="CDD" id="cd01650">
    <property type="entry name" value="RT_nLTR_like"/>
    <property type="match status" value="1"/>
</dbReference>
<dbReference type="Proteomes" id="UP000187283">
    <property type="component" value="Unassembled WGS sequence"/>
</dbReference>
<dbReference type="InterPro" id="IPR043502">
    <property type="entry name" value="DNA/RNA_pol_sf"/>
</dbReference>
<sequence>MNNDSKSYWRYIKSYTGKSFRSIADGPVYDKYKNLITEKHEKIKIWTNHFGELAKDTTGNSRCADKWENLISSDCDYYPECDNSIIWSDIIQALADTPNSKAPGADCVPSEIWKLVMAEPTPTSSLAKLINKIINLLYDSRYIPQCLETSVVVPVPKKSDLKDPDNYRGISLVPSLAKLVPKIVATKLSKMDAKYQILVKEQAGFRNSEECAGQATTLYEIVRRRKIQNKETWLCYIDYSKAYDRVPHMALLHKLRSVGIGGKLLNMIKGMYDAPKIAVRVGNEVSNSTEYLCGVRQGCPASPILYYFYINDIFKGVRGVRVPGLTSHILGLLFADNAVLLAESSSDLQSALDTITEWSDIWKMAVNASKCGIMTISGELTTDMTLQCQKVDSADQYTYLGYIMNSKWDVSGTIKNNKNKDRKAV</sequence>
<accession>A0A1R1XT65</accession>
<evidence type="ECO:0000313" key="2">
    <source>
        <dbReference type="EMBL" id="OMJ17808.1"/>
    </source>
</evidence>